<keyword evidence="3" id="KW-1185">Reference proteome</keyword>
<dbReference type="Proteomes" id="UP000276133">
    <property type="component" value="Unassembled WGS sequence"/>
</dbReference>
<evidence type="ECO:0000256" key="1">
    <source>
        <dbReference type="SAM" id="Phobius"/>
    </source>
</evidence>
<sequence length="105" mass="12484">MFARICLIKKIFDRQENKKNYIFKKLLNLKYREAQGLYLEANENLMGLYLILFFYPMSLYLIKSPGPICILWDGLISFFRGGGAYRLILMFSPWLVCQFLRVRKG</sequence>
<keyword evidence="1" id="KW-1133">Transmembrane helix</keyword>
<proteinExistence type="predicted"/>
<evidence type="ECO:0000313" key="2">
    <source>
        <dbReference type="EMBL" id="RNA12840.1"/>
    </source>
</evidence>
<feature type="transmembrane region" description="Helical" evidence="1">
    <location>
        <begin position="83"/>
        <end position="102"/>
    </location>
</feature>
<reference evidence="2 3" key="1">
    <citation type="journal article" date="2018" name="Sci. Rep.">
        <title>Genomic signatures of local adaptation to the degree of environmental predictability in rotifers.</title>
        <authorList>
            <person name="Franch-Gras L."/>
            <person name="Hahn C."/>
            <person name="Garcia-Roger E.M."/>
            <person name="Carmona M.J."/>
            <person name="Serra M."/>
            <person name="Gomez A."/>
        </authorList>
    </citation>
    <scope>NUCLEOTIDE SEQUENCE [LARGE SCALE GENOMIC DNA]</scope>
    <source>
        <strain evidence="2">HYR1</strain>
    </source>
</reference>
<protein>
    <submittedName>
        <fullName evidence="2">Uncharacterized protein</fullName>
    </submittedName>
</protein>
<feature type="transmembrane region" description="Helical" evidence="1">
    <location>
        <begin position="45"/>
        <end position="63"/>
    </location>
</feature>
<keyword evidence="1" id="KW-0472">Membrane</keyword>
<gene>
    <name evidence="2" type="ORF">BpHYR1_017031</name>
</gene>
<comment type="caution">
    <text evidence="2">The sequence shown here is derived from an EMBL/GenBank/DDBJ whole genome shotgun (WGS) entry which is preliminary data.</text>
</comment>
<organism evidence="2 3">
    <name type="scientific">Brachionus plicatilis</name>
    <name type="common">Marine rotifer</name>
    <name type="synonym">Brachionus muelleri</name>
    <dbReference type="NCBI Taxonomy" id="10195"/>
    <lineage>
        <taxon>Eukaryota</taxon>
        <taxon>Metazoa</taxon>
        <taxon>Spiralia</taxon>
        <taxon>Gnathifera</taxon>
        <taxon>Rotifera</taxon>
        <taxon>Eurotatoria</taxon>
        <taxon>Monogononta</taxon>
        <taxon>Pseudotrocha</taxon>
        <taxon>Ploima</taxon>
        <taxon>Brachionidae</taxon>
        <taxon>Brachionus</taxon>
    </lineage>
</organism>
<keyword evidence="1" id="KW-0812">Transmembrane</keyword>
<name>A0A3M7QNF5_BRAPC</name>
<accession>A0A3M7QNF5</accession>
<dbReference type="AlphaFoldDB" id="A0A3M7QNF5"/>
<dbReference type="EMBL" id="REGN01005593">
    <property type="protein sequence ID" value="RNA12840.1"/>
    <property type="molecule type" value="Genomic_DNA"/>
</dbReference>
<evidence type="ECO:0000313" key="3">
    <source>
        <dbReference type="Proteomes" id="UP000276133"/>
    </source>
</evidence>